<sequence>MALLEEKQVEEELSYPIMVAERVRSTVDEADTFKVECSEVWKQVDRLLQMLRTLVRFATATNTSDASPPLYERPIPRIAVDTTKNLDRALALTLVHTYLVLPDRPFGSDHRNDYSFFQSSSSSLQSGESLKGGTPQKVHLTPTNSFISPDESSKLIESFSVEQENTKLEARVQKKTSGTANKKDRNLADVTKGGMSLSSQRHVPPKQKHIWLLPPNEALVLAKREIDHAPSVNEDPDLYAPIFRNISVFKRSYELMEMTLKVYIYRDGSRPIFHKPPLKGIYASEGWFMKLMEENKQFVTRDPEKAHLFYLPYSARQMGLALYVPGSHDLKPLSNFLRDYVNMIAAKYPFWNRTHGSDHFLVACHDWGPYTVTGHKELAKNAIKALCNADLSERIFVAGRDVSLPETTIRVPRKPLRNLGGNRASLRPILAFFAGSMHGRVRPTLLKYWGIGKDEDMKIYKRLPLRVSQRMTYIQHMKSSKYCVCPMGFEVNSPRIVEAIYYECVPVIIADNFVLPFNEVLEWSAFSVVVAEKDIPRLKEILLSIPIRKYLTMQNNVKMVQKHFLWNPRPIKYDLFHMILHSIWFNKLSQIQT</sequence>
<dbReference type="InterPro" id="IPR040911">
    <property type="entry name" value="Exostosin_GT47"/>
</dbReference>
<feature type="region of interest" description="Disordered" evidence="6">
    <location>
        <begin position="122"/>
        <end position="146"/>
    </location>
</feature>
<dbReference type="PANTHER" id="PTHR11062:SF59">
    <property type="entry name" value="EXOSTOSIN FAMILY PROTEIN"/>
    <property type="match status" value="1"/>
</dbReference>
<comment type="subcellular location">
    <subcellularLocation>
        <location evidence="1">Golgi apparatus membrane</location>
        <topology evidence="1">Single-pass type II membrane protein</topology>
    </subcellularLocation>
</comment>
<dbReference type="EMBL" id="CM003371">
    <property type="protein sequence ID" value="KOM32561.1"/>
    <property type="molecule type" value="Genomic_DNA"/>
</dbReference>
<evidence type="ECO:0000256" key="2">
    <source>
        <dbReference type="ARBA" id="ARBA00010271"/>
    </source>
</evidence>
<accession>A0A0L9TQ09</accession>
<keyword evidence="4" id="KW-0735">Signal-anchor</keyword>
<dbReference type="OMA" id="QYWGGKD"/>
<keyword evidence="3" id="KW-0808">Transferase</keyword>
<evidence type="ECO:0000256" key="3">
    <source>
        <dbReference type="ARBA" id="ARBA00022676"/>
    </source>
</evidence>
<keyword evidence="3" id="KW-0328">Glycosyltransferase</keyword>
<evidence type="ECO:0000256" key="1">
    <source>
        <dbReference type="ARBA" id="ARBA00004323"/>
    </source>
</evidence>
<dbReference type="Proteomes" id="UP000053144">
    <property type="component" value="Chromosome 1"/>
</dbReference>
<dbReference type="Pfam" id="PF03016">
    <property type="entry name" value="Exostosin_GT47"/>
    <property type="match status" value="1"/>
</dbReference>
<organism evidence="9 10">
    <name type="scientific">Phaseolus angularis</name>
    <name type="common">Azuki bean</name>
    <name type="synonym">Vigna angularis</name>
    <dbReference type="NCBI Taxonomy" id="3914"/>
    <lineage>
        <taxon>Eukaryota</taxon>
        <taxon>Viridiplantae</taxon>
        <taxon>Streptophyta</taxon>
        <taxon>Embryophyta</taxon>
        <taxon>Tracheophyta</taxon>
        <taxon>Spermatophyta</taxon>
        <taxon>Magnoliopsida</taxon>
        <taxon>eudicotyledons</taxon>
        <taxon>Gunneridae</taxon>
        <taxon>Pentapetalae</taxon>
        <taxon>rosids</taxon>
        <taxon>fabids</taxon>
        <taxon>Fabales</taxon>
        <taxon>Fabaceae</taxon>
        <taxon>Papilionoideae</taxon>
        <taxon>50 kb inversion clade</taxon>
        <taxon>NPAAA clade</taxon>
        <taxon>indigoferoid/millettioid clade</taxon>
        <taxon>Phaseoleae</taxon>
        <taxon>Vigna</taxon>
    </lineage>
</organism>
<evidence type="ECO:0000256" key="4">
    <source>
        <dbReference type="ARBA" id="ARBA00022968"/>
    </source>
</evidence>
<evidence type="ECO:0000256" key="6">
    <source>
        <dbReference type="SAM" id="MobiDB-lite"/>
    </source>
</evidence>
<evidence type="ECO:0000313" key="10">
    <source>
        <dbReference type="Proteomes" id="UP000053144"/>
    </source>
</evidence>
<comment type="similarity">
    <text evidence="2">Belongs to the glycosyltransferase 47 family.</text>
</comment>
<dbReference type="InterPro" id="IPR056694">
    <property type="entry name" value="DUF7792"/>
</dbReference>
<dbReference type="InterPro" id="IPR004263">
    <property type="entry name" value="Exostosin"/>
</dbReference>
<evidence type="ECO:0000256" key="5">
    <source>
        <dbReference type="ARBA" id="ARBA00023034"/>
    </source>
</evidence>
<feature type="domain" description="DUF7792" evidence="8">
    <location>
        <begin position="10"/>
        <end position="93"/>
    </location>
</feature>
<dbReference type="GO" id="GO:0016757">
    <property type="term" value="F:glycosyltransferase activity"/>
    <property type="evidence" value="ECO:0007669"/>
    <property type="project" value="UniProtKB-KW"/>
</dbReference>
<keyword evidence="4" id="KW-0812">Transmembrane</keyword>
<dbReference type="AlphaFoldDB" id="A0A0L9TQ09"/>
<dbReference type="PANTHER" id="PTHR11062">
    <property type="entry name" value="EXOSTOSIN HEPARAN SULFATE GLYCOSYLTRANSFERASE -RELATED"/>
    <property type="match status" value="1"/>
</dbReference>
<name>A0A0L9TQ09_PHAAN</name>
<dbReference type="Gramene" id="KOM32561">
    <property type="protein sequence ID" value="KOM32561"/>
    <property type="gene ID" value="LR48_Vigan01g211700"/>
</dbReference>
<feature type="domain" description="Exostosin GT47" evidence="7">
    <location>
        <begin position="259"/>
        <end position="543"/>
    </location>
</feature>
<evidence type="ECO:0000259" key="8">
    <source>
        <dbReference type="Pfam" id="PF25055"/>
    </source>
</evidence>
<gene>
    <name evidence="9" type="ORF">LR48_Vigan01g211700</name>
</gene>
<evidence type="ECO:0000259" key="7">
    <source>
        <dbReference type="Pfam" id="PF03016"/>
    </source>
</evidence>
<evidence type="ECO:0000313" key="9">
    <source>
        <dbReference type="EMBL" id="KOM32561.1"/>
    </source>
</evidence>
<dbReference type="Pfam" id="PF25055">
    <property type="entry name" value="DUF7792"/>
    <property type="match status" value="1"/>
</dbReference>
<keyword evidence="5" id="KW-0333">Golgi apparatus</keyword>
<dbReference type="GO" id="GO:0000139">
    <property type="term" value="C:Golgi membrane"/>
    <property type="evidence" value="ECO:0007669"/>
    <property type="project" value="UniProtKB-SubCell"/>
</dbReference>
<reference evidence="10" key="1">
    <citation type="journal article" date="2015" name="Proc. Natl. Acad. Sci. U.S.A.">
        <title>Genome sequencing of adzuki bean (Vigna angularis) provides insight into high starch and low fat accumulation and domestication.</title>
        <authorList>
            <person name="Yang K."/>
            <person name="Tian Z."/>
            <person name="Chen C."/>
            <person name="Luo L."/>
            <person name="Zhao B."/>
            <person name="Wang Z."/>
            <person name="Yu L."/>
            <person name="Li Y."/>
            <person name="Sun Y."/>
            <person name="Li W."/>
            <person name="Chen Y."/>
            <person name="Li Y."/>
            <person name="Zhang Y."/>
            <person name="Ai D."/>
            <person name="Zhao J."/>
            <person name="Shang C."/>
            <person name="Ma Y."/>
            <person name="Wu B."/>
            <person name="Wang M."/>
            <person name="Gao L."/>
            <person name="Sun D."/>
            <person name="Zhang P."/>
            <person name="Guo F."/>
            <person name="Wang W."/>
            <person name="Li Y."/>
            <person name="Wang J."/>
            <person name="Varshney R.K."/>
            <person name="Wang J."/>
            <person name="Ling H.Q."/>
            <person name="Wan P."/>
        </authorList>
    </citation>
    <scope>NUCLEOTIDE SEQUENCE</scope>
    <source>
        <strain evidence="10">cv. Jingnong 6</strain>
    </source>
</reference>
<proteinExistence type="inferred from homology"/>
<protein>
    <submittedName>
        <fullName evidence="9">Uncharacterized protein</fullName>
    </submittedName>
</protein>